<keyword evidence="17" id="KW-1185">Reference proteome</keyword>
<accession>A0A417XWY1</accession>
<feature type="region of interest" description="Disordered" evidence="12">
    <location>
        <begin position="330"/>
        <end position="363"/>
    </location>
</feature>
<dbReference type="InterPro" id="IPR027268">
    <property type="entry name" value="Peptidase_M4/M1_CTD_sf"/>
</dbReference>
<keyword evidence="4" id="KW-0964">Secreted</keyword>
<dbReference type="InterPro" id="IPR003137">
    <property type="entry name" value="PA_domain"/>
</dbReference>
<evidence type="ECO:0000256" key="2">
    <source>
        <dbReference type="ARBA" id="ARBA00004613"/>
    </source>
</evidence>
<dbReference type="SUPFAM" id="SSF52025">
    <property type="entry name" value="PA domain"/>
    <property type="match status" value="1"/>
</dbReference>
<dbReference type="Gene3D" id="3.10.170.10">
    <property type="match status" value="1"/>
</dbReference>
<sequence length="700" mass="72956">MRTHLIPTRSRLAGLAAAVLAATVLAVTPTAEGQTAPRPVDARHRVHWADGKALGRAGLPPSRAVKQYLDSGAGDTLRPTSRAWTVRGVTYLRMEQYVAGLRVAGSDAKAAFDARGRLVSLVENTVRATDPRAASASEGDALRAAVRSLYPGGSPRWLQAPSVEKVALPMSDGRLSEGYVVLTWDADNQLFETVVAGNGSVVRSESRTSSEGYNVFPEHPDETPQTVVTDPADPAASPDGWLVGDQWSNHISGNNAHAYIDADNDDAPDPNDEVEADGVFDTAFDATTQPTAGDNPDVAVQNLFYFNNLIHDTLYRAGFTEAAGNFQNDTFGNGGTGGDAVEAQAQDGGGTDNANFATPPDGQPGRMQMYLWTPPGGYDVIQNGVTYSGAPASFGAQLDTTGVTGPLAVADDGVGTGSDGCEALPAVAAGTVVLVDRGTCNFSVKAVNVQRAGGSAMLVVNNVPGPAVPMGGGKGGRIKIPSLMVSQDDGAVLRAGAPAATTLRLSPTPPPFKDGDLDSDIIWHEYGHGLTWRMIGSMSGPMSGAIGEGMADVLSVITGDDPVVAEYPFSDAGGIRRFSYEGYPNTYADVTGTEVHDDGELYGAIGWDLWKAYKAASLGQDDILADLVGGMNFTPAGPNFEQMRDGILMGLTASGNDARACMVWRSFAKYGVGVGATSRVRGPNITATESFAVPPECAAP</sequence>
<dbReference type="EMBL" id="QXGH01000029">
    <property type="protein sequence ID" value="RHW24781.1"/>
    <property type="molecule type" value="Genomic_DNA"/>
</dbReference>
<dbReference type="Pfam" id="PF02225">
    <property type="entry name" value="PA"/>
    <property type="match status" value="1"/>
</dbReference>
<comment type="caution">
    <text evidence="16">The sequence shown here is derived from an EMBL/GenBank/DDBJ whole genome shotgun (WGS) entry which is preliminary data.</text>
</comment>
<evidence type="ECO:0000256" key="5">
    <source>
        <dbReference type="ARBA" id="ARBA00022670"/>
    </source>
</evidence>
<keyword evidence="8" id="KW-0378">Hydrolase</keyword>
<dbReference type="SUPFAM" id="SSF55486">
    <property type="entry name" value="Metalloproteases ('zincins'), catalytic domain"/>
    <property type="match status" value="1"/>
</dbReference>
<keyword evidence="5" id="KW-0645">Protease</keyword>
<feature type="region of interest" description="Disordered" evidence="12">
    <location>
        <begin position="202"/>
        <end position="242"/>
    </location>
</feature>
<dbReference type="PANTHER" id="PTHR33478:SF1">
    <property type="entry name" value="EXTRACELLULAR METALLOPROTEINASE MEP"/>
    <property type="match status" value="1"/>
</dbReference>
<keyword evidence="7 13" id="KW-0732">Signal</keyword>
<dbReference type="Proteomes" id="UP000283644">
    <property type="component" value="Unassembled WGS sequence"/>
</dbReference>
<evidence type="ECO:0000256" key="8">
    <source>
        <dbReference type="ARBA" id="ARBA00022801"/>
    </source>
</evidence>
<dbReference type="Pfam" id="PF07504">
    <property type="entry name" value="FTP"/>
    <property type="match status" value="1"/>
</dbReference>
<dbReference type="GO" id="GO:0008270">
    <property type="term" value="F:zinc ion binding"/>
    <property type="evidence" value="ECO:0007669"/>
    <property type="project" value="InterPro"/>
</dbReference>
<name>A0A417XWY1_9ACTN</name>
<evidence type="ECO:0000256" key="1">
    <source>
        <dbReference type="ARBA" id="ARBA00001947"/>
    </source>
</evidence>
<dbReference type="GO" id="GO:0004222">
    <property type="term" value="F:metalloendopeptidase activity"/>
    <property type="evidence" value="ECO:0007669"/>
    <property type="project" value="InterPro"/>
</dbReference>
<dbReference type="RefSeq" id="WP_118927555.1">
    <property type="nucleotide sequence ID" value="NZ_QXGH01000029.1"/>
</dbReference>
<evidence type="ECO:0000256" key="10">
    <source>
        <dbReference type="ARBA" id="ARBA00023049"/>
    </source>
</evidence>
<evidence type="ECO:0000256" key="6">
    <source>
        <dbReference type="ARBA" id="ARBA00022723"/>
    </source>
</evidence>
<feature type="signal peptide" evidence="13">
    <location>
        <begin position="1"/>
        <end position="26"/>
    </location>
</feature>
<keyword evidence="6" id="KW-0479">Metal-binding</keyword>
<dbReference type="Gene3D" id="3.50.30.30">
    <property type="match status" value="1"/>
</dbReference>
<evidence type="ECO:0000256" key="11">
    <source>
        <dbReference type="ARBA" id="ARBA00023145"/>
    </source>
</evidence>
<dbReference type="OrthoDB" id="5377264at2"/>
<reference evidence="16 17" key="1">
    <citation type="submission" date="2018-09" db="EMBL/GenBank/DDBJ databases">
        <title>Genome sequencing of Nocardioides immobilis CCTCC AB 2017083 for comparison to Nocardioides silvaticus.</title>
        <authorList>
            <person name="Li C."/>
            <person name="Wang G."/>
        </authorList>
    </citation>
    <scope>NUCLEOTIDE SEQUENCE [LARGE SCALE GENOMIC DNA]</scope>
    <source>
        <strain evidence="16 17">CCTCC AB 2017083</strain>
    </source>
</reference>
<dbReference type="GO" id="GO:0006508">
    <property type="term" value="P:proteolysis"/>
    <property type="evidence" value="ECO:0007669"/>
    <property type="project" value="UniProtKB-KW"/>
</dbReference>
<dbReference type="InterPro" id="IPR050371">
    <property type="entry name" value="Fungal_virulence_M36"/>
</dbReference>
<keyword evidence="10" id="KW-0482">Metalloprotease</keyword>
<dbReference type="InterPro" id="IPR046450">
    <property type="entry name" value="PA_dom_sf"/>
</dbReference>
<feature type="chain" id="PRO_5038600133" evidence="13">
    <location>
        <begin position="27"/>
        <end position="700"/>
    </location>
</feature>
<evidence type="ECO:0000256" key="4">
    <source>
        <dbReference type="ARBA" id="ARBA00022525"/>
    </source>
</evidence>
<dbReference type="GO" id="GO:0005615">
    <property type="term" value="C:extracellular space"/>
    <property type="evidence" value="ECO:0007669"/>
    <property type="project" value="InterPro"/>
</dbReference>
<feature type="domain" description="FTP" evidence="15">
    <location>
        <begin position="76"/>
        <end position="120"/>
    </location>
</feature>
<evidence type="ECO:0000256" key="7">
    <source>
        <dbReference type="ARBA" id="ARBA00022729"/>
    </source>
</evidence>
<dbReference type="AlphaFoldDB" id="A0A417XWY1"/>
<evidence type="ECO:0000256" key="12">
    <source>
        <dbReference type="SAM" id="MobiDB-lite"/>
    </source>
</evidence>
<evidence type="ECO:0000256" key="13">
    <source>
        <dbReference type="SAM" id="SignalP"/>
    </source>
</evidence>
<keyword evidence="9" id="KW-0862">Zinc</keyword>
<dbReference type="InterPro" id="IPR001842">
    <property type="entry name" value="Peptidase_M36"/>
</dbReference>
<evidence type="ECO:0000256" key="9">
    <source>
        <dbReference type="ARBA" id="ARBA00022833"/>
    </source>
</evidence>
<dbReference type="InterPro" id="IPR011096">
    <property type="entry name" value="FTP_domain"/>
</dbReference>
<comment type="similarity">
    <text evidence="3">Belongs to the peptidase M36 family.</text>
</comment>
<dbReference type="PANTHER" id="PTHR33478">
    <property type="entry name" value="EXTRACELLULAR METALLOPROTEINASE MEP"/>
    <property type="match status" value="1"/>
</dbReference>
<feature type="domain" description="PA" evidence="14">
    <location>
        <begin position="403"/>
        <end position="492"/>
    </location>
</feature>
<comment type="cofactor">
    <cofactor evidence="1">
        <name>Zn(2+)</name>
        <dbReference type="ChEBI" id="CHEBI:29105"/>
    </cofactor>
</comment>
<keyword evidence="11" id="KW-0865">Zymogen</keyword>
<evidence type="ECO:0000259" key="15">
    <source>
        <dbReference type="Pfam" id="PF07504"/>
    </source>
</evidence>
<organism evidence="16 17">
    <name type="scientific">Nocardioides immobilis</name>
    <dbReference type="NCBI Taxonomy" id="2049295"/>
    <lineage>
        <taxon>Bacteria</taxon>
        <taxon>Bacillati</taxon>
        <taxon>Actinomycetota</taxon>
        <taxon>Actinomycetes</taxon>
        <taxon>Propionibacteriales</taxon>
        <taxon>Nocardioidaceae</taxon>
        <taxon>Nocardioides</taxon>
    </lineage>
</organism>
<protein>
    <submittedName>
        <fullName evidence="16">Peptidase M36</fullName>
    </submittedName>
</protein>
<evidence type="ECO:0000259" key="14">
    <source>
        <dbReference type="Pfam" id="PF02225"/>
    </source>
</evidence>
<dbReference type="Pfam" id="PF02128">
    <property type="entry name" value="Peptidase_M36"/>
    <property type="match status" value="1"/>
</dbReference>
<feature type="compositionally biased region" description="Low complexity" evidence="12">
    <location>
        <begin position="202"/>
        <end position="212"/>
    </location>
</feature>
<proteinExistence type="inferred from homology"/>
<dbReference type="CDD" id="cd04818">
    <property type="entry name" value="PA_subtilisin_1"/>
    <property type="match status" value="1"/>
</dbReference>
<gene>
    <name evidence="16" type="ORF">D0Z08_22685</name>
</gene>
<comment type="subcellular location">
    <subcellularLocation>
        <location evidence="2">Secreted</location>
    </subcellularLocation>
</comment>
<evidence type="ECO:0000256" key="3">
    <source>
        <dbReference type="ARBA" id="ARBA00006006"/>
    </source>
</evidence>
<dbReference type="Gene3D" id="1.10.390.10">
    <property type="entry name" value="Neutral Protease Domain 2"/>
    <property type="match status" value="1"/>
</dbReference>
<evidence type="ECO:0000313" key="17">
    <source>
        <dbReference type="Proteomes" id="UP000283644"/>
    </source>
</evidence>
<evidence type="ECO:0000313" key="16">
    <source>
        <dbReference type="EMBL" id="RHW24781.1"/>
    </source>
</evidence>